<evidence type="ECO:0000313" key="3">
    <source>
        <dbReference type="EMBL" id="KAG9063911.1"/>
    </source>
</evidence>
<evidence type="ECO:0000313" key="4">
    <source>
        <dbReference type="Proteomes" id="UP000707451"/>
    </source>
</evidence>
<feature type="compositionally biased region" description="Low complexity" evidence="1">
    <location>
        <begin position="102"/>
        <end position="114"/>
    </location>
</feature>
<feature type="compositionally biased region" description="Polar residues" evidence="1">
    <location>
        <begin position="534"/>
        <end position="547"/>
    </location>
</feature>
<sequence>MALLNRGLQGRLYDVGTLCTEKVSDKIDRAWVAFLDCGGGCSLATKLANLQGSNPQAVLIYNQAACTVNTPSAQPAEPAGRSTTPTASTPVASPVPTPVAPPETDAPVTSVAPAAPTPEAPPSAATTTAVAAPAPAAPTQPADEGEGDSNDDVDGDRNDNDDDRNDDGEGEGGGDGEDNGDNDGDDGNDDGNDGDEDEETRKHPRSFQTRSRNSNIISLEGLVGAPGEGLGKAEALPQGRSPRPRPILHPHVVGSKNRSTARSSPMDTHGRRRSPRALPALRPVVGSPSAAARAGISGDIEPQGRSPRSRPVPHPHIVGVRRAASAFSSDKHPHQQQQYHEVVKAMDIADTYVQFPITVAMAEQVTTDYLLKILTGPAAFSPLPAPLKALKTTVNPIAAADSNNGVITDLMVSISPAFGESTGERKFLSMSKPIFATVIGILSAVICGVVLMYVVRPLVKRHRRQSGGGSTALVDDNDSESRGTPPSQSTGSGAAGYYGNSTAYTGNNSNGGSGLYDGGYDDYNQHSSKEGPYSASSTATGPTSQLPPMQEVISEKHSHQKKDSNSAPTIFDHSLSGNNIPHSATVFPSASNAVESEDPDYAHKHLELLRNQDQYREPQPVPLPDSTVATPTTATAPTPSVQMEVIQSARTRSNWGSGYTPTTPSAYSASTPTSTTATVPTATPTTAEPSSSSTSAFENICAAGSLSHNRVHSSVGVIPEESDHSLLEPSAPQDCTHPTSTSGLTPATSGSHRHNNGDEDDEEDDRYSVVSSRNGSDLFHSESKPRLFPTSIDTSGIPHSSSTGNITSASTSITREGGLATTLYRNHRLSMDNPGDFSSPAAQSPSSSLSLGFHQRGSFGTGTDSNSNTPRASVSNDFVPSRASMDSSALYRDSSRSTDLQTRFQDIMASSRASGAPRSSVDGSTPRASFSDDYRHRVPTTPSSSRLPNATTGEAAPRASISNDAPPRASFSEDYPVRPSLDTLRAKMNASTPTSATASSELMSPLREQRASTASWSRYVCRDSSGAAAN</sequence>
<keyword evidence="4" id="KW-1185">Reference proteome</keyword>
<reference evidence="3" key="1">
    <citation type="submission" date="2021-06" db="EMBL/GenBank/DDBJ databases">
        <title>Genome Sequence of Mortierella hyaline Strain SCG-10, a Cold-Adapted, Nitrate-Reducing Fungus Isolated from Soil in Minnesota, USA.</title>
        <authorList>
            <person name="Aldossari N."/>
        </authorList>
    </citation>
    <scope>NUCLEOTIDE SEQUENCE</scope>
    <source>
        <strain evidence="3">SCG-10</strain>
    </source>
</reference>
<feature type="compositionally biased region" description="Polar residues" evidence="1">
    <location>
        <begin position="736"/>
        <end position="750"/>
    </location>
</feature>
<dbReference type="Proteomes" id="UP000707451">
    <property type="component" value="Unassembled WGS sequence"/>
</dbReference>
<feature type="region of interest" description="Disordered" evidence="1">
    <location>
        <begin position="652"/>
        <end position="694"/>
    </location>
</feature>
<feature type="region of interest" description="Disordered" evidence="1">
    <location>
        <begin position="719"/>
        <end position="814"/>
    </location>
</feature>
<feature type="compositionally biased region" description="Polar residues" evidence="1">
    <location>
        <begin position="482"/>
        <end position="492"/>
    </location>
</feature>
<evidence type="ECO:0000256" key="1">
    <source>
        <dbReference type="SAM" id="MobiDB-lite"/>
    </source>
</evidence>
<keyword evidence="2" id="KW-1133">Transmembrane helix</keyword>
<feature type="compositionally biased region" description="Low complexity" evidence="1">
    <location>
        <begin position="909"/>
        <end position="920"/>
    </location>
</feature>
<feature type="compositionally biased region" description="Low complexity" evidence="1">
    <location>
        <begin position="990"/>
        <end position="1000"/>
    </location>
</feature>
<protein>
    <submittedName>
        <fullName evidence="3">Uncharacterized protein</fullName>
    </submittedName>
</protein>
<comment type="caution">
    <text evidence="3">The sequence shown here is derived from an EMBL/GenBank/DDBJ whole genome shotgun (WGS) entry which is preliminary data.</text>
</comment>
<feature type="compositionally biased region" description="Low complexity" evidence="1">
    <location>
        <begin position="626"/>
        <end position="640"/>
    </location>
</feature>
<gene>
    <name evidence="3" type="ORF">KI688_004025</name>
</gene>
<accession>A0A9P8BQG7</accession>
<organism evidence="3 4">
    <name type="scientific">Linnemannia hyalina</name>
    <dbReference type="NCBI Taxonomy" id="64524"/>
    <lineage>
        <taxon>Eukaryota</taxon>
        <taxon>Fungi</taxon>
        <taxon>Fungi incertae sedis</taxon>
        <taxon>Mucoromycota</taxon>
        <taxon>Mortierellomycotina</taxon>
        <taxon>Mortierellomycetes</taxon>
        <taxon>Mortierellales</taxon>
        <taxon>Mortierellaceae</taxon>
        <taxon>Linnemannia</taxon>
    </lineage>
</organism>
<feature type="compositionally biased region" description="Low complexity" evidence="1">
    <location>
        <begin position="122"/>
        <end position="142"/>
    </location>
</feature>
<dbReference type="OrthoDB" id="8062037at2759"/>
<dbReference type="EMBL" id="JAHRHY010000015">
    <property type="protein sequence ID" value="KAG9063911.1"/>
    <property type="molecule type" value="Genomic_DNA"/>
</dbReference>
<feature type="region of interest" description="Disordered" evidence="1">
    <location>
        <begin position="830"/>
        <end position="1016"/>
    </location>
</feature>
<dbReference type="AlphaFoldDB" id="A0A9P8BQG7"/>
<feature type="compositionally biased region" description="Low complexity" evidence="1">
    <location>
        <begin position="838"/>
        <end position="851"/>
    </location>
</feature>
<feature type="transmembrane region" description="Helical" evidence="2">
    <location>
        <begin position="434"/>
        <end position="455"/>
    </location>
</feature>
<feature type="compositionally biased region" description="Polar residues" evidence="1">
    <location>
        <begin position="940"/>
        <end position="952"/>
    </location>
</feature>
<feature type="region of interest" description="Disordered" evidence="1">
    <location>
        <begin position="516"/>
        <end position="547"/>
    </location>
</feature>
<feature type="compositionally biased region" description="Polar residues" evidence="1">
    <location>
        <begin position="791"/>
        <end position="814"/>
    </location>
</feature>
<proteinExistence type="predicted"/>
<name>A0A9P8BQG7_9FUNG</name>
<keyword evidence="2" id="KW-0472">Membrane</keyword>
<feature type="compositionally biased region" description="Polar residues" evidence="1">
    <location>
        <begin position="206"/>
        <end position="217"/>
    </location>
</feature>
<feature type="region of interest" description="Disordered" evidence="1">
    <location>
        <begin position="464"/>
        <end position="495"/>
    </location>
</feature>
<feature type="region of interest" description="Disordered" evidence="1">
    <location>
        <begin position="614"/>
        <end position="640"/>
    </location>
</feature>
<keyword evidence="2" id="KW-0812">Transmembrane</keyword>
<feature type="compositionally biased region" description="Low complexity" evidence="1">
    <location>
        <begin position="660"/>
        <end position="694"/>
    </location>
</feature>
<evidence type="ECO:0000256" key="2">
    <source>
        <dbReference type="SAM" id="Phobius"/>
    </source>
</evidence>
<feature type="compositionally biased region" description="Acidic residues" evidence="1">
    <location>
        <begin position="143"/>
        <end position="198"/>
    </location>
</feature>
<feature type="region of interest" description="Disordered" evidence="1">
    <location>
        <begin position="71"/>
        <end position="314"/>
    </location>
</feature>
<feature type="compositionally biased region" description="Polar residues" evidence="1">
    <location>
        <begin position="256"/>
        <end position="266"/>
    </location>
</feature>
<feature type="compositionally biased region" description="Polar residues" evidence="1">
    <location>
        <begin position="861"/>
        <end position="878"/>
    </location>
</feature>
<feature type="compositionally biased region" description="Low complexity" evidence="1">
    <location>
        <begin position="82"/>
        <end position="92"/>
    </location>
</feature>